<name>A0ABR3P2U3_9PEZI</name>
<evidence type="ECO:0000256" key="1">
    <source>
        <dbReference type="SAM" id="MobiDB-lite"/>
    </source>
</evidence>
<dbReference type="Pfam" id="PF00787">
    <property type="entry name" value="PX"/>
    <property type="match status" value="1"/>
</dbReference>
<dbReference type="PROSITE" id="PS50195">
    <property type="entry name" value="PX"/>
    <property type="match status" value="1"/>
</dbReference>
<dbReference type="InterPro" id="IPR036871">
    <property type="entry name" value="PX_dom_sf"/>
</dbReference>
<dbReference type="EMBL" id="JBFMKM010000016">
    <property type="protein sequence ID" value="KAL1297106.1"/>
    <property type="molecule type" value="Genomic_DNA"/>
</dbReference>
<dbReference type="RefSeq" id="XP_069196788.1">
    <property type="nucleotide sequence ID" value="XM_069344371.1"/>
</dbReference>
<dbReference type="InterPro" id="IPR001683">
    <property type="entry name" value="PX_dom"/>
</dbReference>
<protein>
    <recommendedName>
        <fullName evidence="6">Phox-like protein</fullName>
    </recommendedName>
</protein>
<dbReference type="Gene3D" id="1.20.5.110">
    <property type="match status" value="1"/>
</dbReference>
<dbReference type="CDD" id="cd15858">
    <property type="entry name" value="SNARE_VAM7"/>
    <property type="match status" value="1"/>
</dbReference>
<dbReference type="InterPro" id="IPR000727">
    <property type="entry name" value="T_SNARE_dom"/>
</dbReference>
<feature type="region of interest" description="Disordered" evidence="1">
    <location>
        <begin position="284"/>
        <end position="312"/>
    </location>
</feature>
<gene>
    <name evidence="4" type="ORF">AAFC00_004688</name>
</gene>
<keyword evidence="5" id="KW-1185">Reference proteome</keyword>
<dbReference type="GeneID" id="95978388"/>
<accession>A0ABR3P2U3</accession>
<sequence length="394" mass="42819">MPQPLQISVPETSLSSGDKPYTLYHVQLTLPIRIHETSKRYSDFVDLHAALVSQTGLPPPATLPPKTWLRRTVGNPTLTESRRHDLEVYLRAIVDTEDNRWRASSAWRSFLNLPGGGGDLNNNSNGRTKQAMGVPQGMITDPAQWLDVHRDVRTQIHNARGLLKKREGAQTAQEQHAVSAEAKASLVRAAAGIARLEDSLTALSRKKGDDDDDDDDDDGGWGGNAKLGDGEIRRRKDLIGTSKKEIESLESSLKALIVKNAGSMLNGSSGGAAATSADKEALWKGTGAASSSSSSSNGQRPQRSGRVLGGSFKETDRTRELNNTGVLQLQKQVMAEQEQDVLEIGKAVSRMKEMGIMINEELVVQNQMLDLTEQDVDRVGGKIAVAKKKIDKIS</sequence>
<evidence type="ECO:0000313" key="4">
    <source>
        <dbReference type="EMBL" id="KAL1297106.1"/>
    </source>
</evidence>
<evidence type="ECO:0008006" key="6">
    <source>
        <dbReference type="Google" id="ProtNLM"/>
    </source>
</evidence>
<feature type="domain" description="PX" evidence="3">
    <location>
        <begin position="2"/>
        <end position="117"/>
    </location>
</feature>
<evidence type="ECO:0000259" key="3">
    <source>
        <dbReference type="PROSITE" id="PS50195"/>
    </source>
</evidence>
<feature type="compositionally biased region" description="Acidic residues" evidence="1">
    <location>
        <begin position="210"/>
        <end position="219"/>
    </location>
</feature>
<dbReference type="Proteomes" id="UP001562354">
    <property type="component" value="Unassembled WGS sequence"/>
</dbReference>
<feature type="domain" description="T-SNARE coiled-coil homology" evidence="2">
    <location>
        <begin position="331"/>
        <end position="393"/>
    </location>
</feature>
<organism evidence="4 5">
    <name type="scientific">Neodothiora populina</name>
    <dbReference type="NCBI Taxonomy" id="2781224"/>
    <lineage>
        <taxon>Eukaryota</taxon>
        <taxon>Fungi</taxon>
        <taxon>Dikarya</taxon>
        <taxon>Ascomycota</taxon>
        <taxon>Pezizomycotina</taxon>
        <taxon>Dothideomycetes</taxon>
        <taxon>Dothideomycetidae</taxon>
        <taxon>Dothideales</taxon>
        <taxon>Dothioraceae</taxon>
        <taxon>Neodothiora</taxon>
    </lineage>
</organism>
<evidence type="ECO:0000313" key="5">
    <source>
        <dbReference type="Proteomes" id="UP001562354"/>
    </source>
</evidence>
<dbReference type="SMART" id="SM00397">
    <property type="entry name" value="t_SNARE"/>
    <property type="match status" value="1"/>
</dbReference>
<dbReference type="Gene3D" id="3.30.1520.10">
    <property type="entry name" value="Phox-like domain"/>
    <property type="match status" value="1"/>
</dbReference>
<evidence type="ECO:0000259" key="2">
    <source>
        <dbReference type="PROSITE" id="PS50192"/>
    </source>
</evidence>
<comment type="caution">
    <text evidence="4">The sequence shown here is derived from an EMBL/GenBank/DDBJ whole genome shotgun (WGS) entry which is preliminary data.</text>
</comment>
<reference evidence="4 5" key="1">
    <citation type="submission" date="2024-07" db="EMBL/GenBank/DDBJ databases">
        <title>Draft sequence of the Neodothiora populina.</title>
        <authorList>
            <person name="Drown D.D."/>
            <person name="Schuette U.S."/>
            <person name="Buechlein A.B."/>
            <person name="Rusch D.R."/>
            <person name="Winton L.W."/>
            <person name="Adams G.A."/>
        </authorList>
    </citation>
    <scope>NUCLEOTIDE SEQUENCE [LARGE SCALE GENOMIC DNA]</scope>
    <source>
        <strain evidence="4 5">CPC 39397</strain>
    </source>
</reference>
<dbReference type="SUPFAM" id="SSF64268">
    <property type="entry name" value="PX domain"/>
    <property type="match status" value="1"/>
</dbReference>
<dbReference type="SMART" id="SM00312">
    <property type="entry name" value="PX"/>
    <property type="match status" value="1"/>
</dbReference>
<dbReference type="SUPFAM" id="SSF58038">
    <property type="entry name" value="SNARE fusion complex"/>
    <property type="match status" value="1"/>
</dbReference>
<dbReference type="PROSITE" id="PS50192">
    <property type="entry name" value="T_SNARE"/>
    <property type="match status" value="1"/>
</dbReference>
<feature type="region of interest" description="Disordered" evidence="1">
    <location>
        <begin position="204"/>
        <end position="228"/>
    </location>
</feature>
<dbReference type="CDD" id="cd06897">
    <property type="entry name" value="PX_SNARE"/>
    <property type="match status" value="1"/>
</dbReference>
<proteinExistence type="predicted"/>